<dbReference type="InterPro" id="IPR011051">
    <property type="entry name" value="RmlC_Cupin_sf"/>
</dbReference>
<keyword evidence="1 3" id="KW-0479">Metal-binding</keyword>
<keyword evidence="2 3" id="KW-0862">Zinc</keyword>
<dbReference type="CDD" id="cd07010">
    <property type="entry name" value="cupin_PMI_type_I_N_bac"/>
    <property type="match status" value="1"/>
</dbReference>
<dbReference type="STRING" id="313596.RB2501_02000"/>
<feature type="binding site" evidence="3">
    <location>
        <position position="120"/>
    </location>
    <ligand>
        <name>Zn(2+)</name>
        <dbReference type="ChEBI" id="CHEBI:29105"/>
    </ligand>
</feature>
<dbReference type="GO" id="GO:0008270">
    <property type="term" value="F:zinc ion binding"/>
    <property type="evidence" value="ECO:0007669"/>
    <property type="project" value="InterPro"/>
</dbReference>
<keyword evidence="6" id="KW-0413">Isomerase</keyword>
<name>A4CQ75_ROBBH</name>
<evidence type="ECO:0000313" key="6">
    <source>
        <dbReference type="EMBL" id="EAR14160.1"/>
    </source>
</evidence>
<dbReference type="PIRSF" id="PIRSF036894">
    <property type="entry name" value="PMI_Firm_short"/>
    <property type="match status" value="1"/>
</dbReference>
<reference evidence="6 7" key="1">
    <citation type="journal article" date="2009" name="J. Bacteriol.">
        <title>Complete genome sequence of Robiginitalea biformata HTCC2501.</title>
        <authorList>
            <person name="Oh H.M."/>
            <person name="Giovannoni S.J."/>
            <person name="Lee K."/>
            <person name="Ferriera S."/>
            <person name="Johnson J."/>
            <person name="Cho J.C."/>
        </authorList>
    </citation>
    <scope>NUCLEOTIDE SEQUENCE [LARGE SCALE GENOMIC DNA]</scope>
    <source>
        <strain evidence="7">ATCC BAA-864 / HTCC2501 / KCTC 12146</strain>
    </source>
</reference>
<dbReference type="InterPro" id="IPR051804">
    <property type="entry name" value="Carb_Metab_Reg_Kinase/Isom"/>
</dbReference>
<dbReference type="HOGENOM" id="CLU_020529_0_1_10"/>
<gene>
    <name evidence="6" type="ordered locus">RB2501_02000</name>
</gene>
<evidence type="ECO:0000256" key="2">
    <source>
        <dbReference type="ARBA" id="ARBA00022833"/>
    </source>
</evidence>
<dbReference type="InterPro" id="IPR046457">
    <property type="entry name" value="PMI_typeI_cat"/>
</dbReference>
<dbReference type="eggNOG" id="COG1482">
    <property type="taxonomic scope" value="Bacteria"/>
</dbReference>
<dbReference type="Pfam" id="PF20511">
    <property type="entry name" value="PMI_typeI_cat"/>
    <property type="match status" value="1"/>
</dbReference>
<evidence type="ECO:0000313" key="7">
    <source>
        <dbReference type="Proteomes" id="UP000009049"/>
    </source>
</evidence>
<sequence>MELYPLKFQPIFKERLWGGNKLRTVLEKEADGDTVGESWELSGVPGDATTLVNGPYAGKTLPELIGEFPGEVLGNEVLERFGEEFPILIKFIDARLDLSIQLHPGDELARTRHNSFGKTEMWYILDADPGAELIVGFREDVSRERYQQALEGGTLTDLLHYQPVSTGDAFFINSGKIHAIGGGILLAEIQQSSDVTYRVYDFNRRDAQGKLRELHTDLALDAIDYRRRDDFVLDYSRQPNTSNSLARSPYFNTDYLKLDRDRDLQFDGKSFTVFMCLSGTATLVAGGVAEEFRAGETLMLPAAVHKARLATNGCELLQVTA</sequence>
<evidence type="ECO:0000256" key="4">
    <source>
        <dbReference type="PIRSR" id="PIRSR036894-2"/>
    </source>
</evidence>
<feature type="domain" description="Phosphomannose isomerase type I catalytic" evidence="5">
    <location>
        <begin position="7"/>
        <end position="114"/>
    </location>
</feature>
<dbReference type="AlphaFoldDB" id="A4CQ75"/>
<dbReference type="InterPro" id="IPR014628">
    <property type="entry name" value="Man6P_isomerase_Firm_short"/>
</dbReference>
<proteinExistence type="predicted"/>
<feature type="active site" evidence="4">
    <location>
        <position position="198"/>
    </location>
</feature>
<organism evidence="6 7">
    <name type="scientific">Robiginitalea biformata (strain ATCC BAA-864 / DSM 15991 / KCTC 12146 / HTCC2501)</name>
    <dbReference type="NCBI Taxonomy" id="313596"/>
    <lineage>
        <taxon>Bacteria</taxon>
        <taxon>Pseudomonadati</taxon>
        <taxon>Bacteroidota</taxon>
        <taxon>Flavobacteriia</taxon>
        <taxon>Flavobacteriales</taxon>
        <taxon>Flavobacteriaceae</taxon>
        <taxon>Robiginitalea</taxon>
    </lineage>
</organism>
<comment type="cofactor">
    <cofactor evidence="3">
        <name>Zn(2+)</name>
        <dbReference type="ChEBI" id="CHEBI:29105"/>
    </cofactor>
    <text evidence="3">Binds 1 zinc ion per subunit.</text>
</comment>
<dbReference type="GO" id="GO:0004476">
    <property type="term" value="F:mannose-6-phosphate isomerase activity"/>
    <property type="evidence" value="ECO:0007669"/>
    <property type="project" value="InterPro"/>
</dbReference>
<dbReference type="PANTHER" id="PTHR42742:SF3">
    <property type="entry name" value="FRUCTOKINASE"/>
    <property type="match status" value="1"/>
</dbReference>
<evidence type="ECO:0000256" key="1">
    <source>
        <dbReference type="ARBA" id="ARBA00022723"/>
    </source>
</evidence>
<dbReference type="PANTHER" id="PTHR42742">
    <property type="entry name" value="TRANSCRIPTIONAL REPRESSOR MPRA"/>
    <property type="match status" value="1"/>
</dbReference>
<dbReference type="Proteomes" id="UP000009049">
    <property type="component" value="Chromosome"/>
</dbReference>
<evidence type="ECO:0000256" key="3">
    <source>
        <dbReference type="PIRSR" id="PIRSR036894-1"/>
    </source>
</evidence>
<feature type="binding site" evidence="3">
    <location>
        <position position="178"/>
    </location>
    <ligand>
        <name>Zn(2+)</name>
        <dbReference type="ChEBI" id="CHEBI:29105"/>
    </ligand>
</feature>
<dbReference type="EMBL" id="CP001712">
    <property type="protein sequence ID" value="EAR14160.1"/>
    <property type="molecule type" value="Genomic_DNA"/>
</dbReference>
<dbReference type="Gene3D" id="2.60.120.10">
    <property type="entry name" value="Jelly Rolls"/>
    <property type="match status" value="2"/>
</dbReference>
<dbReference type="KEGG" id="rbi:RB2501_02000"/>
<evidence type="ECO:0000259" key="5">
    <source>
        <dbReference type="Pfam" id="PF20511"/>
    </source>
</evidence>
<feature type="binding site" evidence="3">
    <location>
        <position position="103"/>
    </location>
    <ligand>
        <name>Zn(2+)</name>
        <dbReference type="ChEBI" id="CHEBI:29105"/>
    </ligand>
</feature>
<dbReference type="SUPFAM" id="SSF51182">
    <property type="entry name" value="RmlC-like cupins"/>
    <property type="match status" value="1"/>
</dbReference>
<protein>
    <submittedName>
        <fullName evidence="6">Mannose-6-phosphate isomerase, class I</fullName>
    </submittedName>
</protein>
<dbReference type="GO" id="GO:0005975">
    <property type="term" value="P:carbohydrate metabolic process"/>
    <property type="evidence" value="ECO:0007669"/>
    <property type="project" value="InterPro"/>
</dbReference>
<dbReference type="InterPro" id="IPR014710">
    <property type="entry name" value="RmlC-like_jellyroll"/>
</dbReference>
<accession>A4CQ75</accession>
<keyword evidence="7" id="KW-1185">Reference proteome</keyword>